<evidence type="ECO:0000256" key="2">
    <source>
        <dbReference type="PROSITE-ProRule" id="PRU00169"/>
    </source>
</evidence>
<dbReference type="SUPFAM" id="SSF52172">
    <property type="entry name" value="CheY-like"/>
    <property type="match status" value="1"/>
</dbReference>
<feature type="modified residue" description="4-aspartylphosphate" evidence="2">
    <location>
        <position position="53"/>
    </location>
</feature>
<dbReference type="Proteomes" id="UP001595387">
    <property type="component" value="Unassembled WGS sequence"/>
</dbReference>
<comment type="caution">
    <text evidence="4">The sequence shown here is derived from an EMBL/GenBank/DDBJ whole genome shotgun (WGS) entry which is preliminary data.</text>
</comment>
<gene>
    <name evidence="4" type="ORF">ACFODW_11350</name>
</gene>
<dbReference type="RefSeq" id="WP_390306476.1">
    <property type="nucleotide sequence ID" value="NZ_JBHRRZ010000017.1"/>
</dbReference>
<name>A0ABV7A761_9BACI</name>
<dbReference type="InterPro" id="IPR050595">
    <property type="entry name" value="Bact_response_regulator"/>
</dbReference>
<reference evidence="5" key="1">
    <citation type="journal article" date="2019" name="Int. J. Syst. Evol. Microbiol.">
        <title>The Global Catalogue of Microorganisms (GCM) 10K type strain sequencing project: providing services to taxonomists for standard genome sequencing and annotation.</title>
        <authorList>
            <consortium name="The Broad Institute Genomics Platform"/>
            <consortium name="The Broad Institute Genome Sequencing Center for Infectious Disease"/>
            <person name="Wu L."/>
            <person name="Ma J."/>
        </authorList>
    </citation>
    <scope>NUCLEOTIDE SEQUENCE [LARGE SCALE GENOMIC DNA]</scope>
    <source>
        <strain evidence="5">KCTC 13193</strain>
    </source>
</reference>
<dbReference type="SMART" id="SM00448">
    <property type="entry name" value="REC"/>
    <property type="match status" value="1"/>
</dbReference>
<dbReference type="Pfam" id="PF00072">
    <property type="entry name" value="Response_reg"/>
    <property type="match status" value="1"/>
</dbReference>
<sequence length="119" mass="13451">MEKEILVVDDQPGIRLLLEDLLTNEGYQVTTGKTGKEAWDLICSHTFALAILDYKLPFLDGAEILEKLKQREEDLPVILISGMTEMLPQEVIRQHHVKAVLGKPFNINDLLGQVQTILE</sequence>
<dbReference type="EMBL" id="JBHRRZ010000017">
    <property type="protein sequence ID" value="MFC2948931.1"/>
    <property type="molecule type" value="Genomic_DNA"/>
</dbReference>
<dbReference type="PANTHER" id="PTHR44591:SF3">
    <property type="entry name" value="RESPONSE REGULATORY DOMAIN-CONTAINING PROTEIN"/>
    <property type="match status" value="1"/>
</dbReference>
<keyword evidence="1 2" id="KW-0597">Phosphoprotein</keyword>
<evidence type="ECO:0000313" key="5">
    <source>
        <dbReference type="Proteomes" id="UP001595387"/>
    </source>
</evidence>
<evidence type="ECO:0000313" key="4">
    <source>
        <dbReference type="EMBL" id="MFC2948931.1"/>
    </source>
</evidence>
<evidence type="ECO:0000256" key="1">
    <source>
        <dbReference type="ARBA" id="ARBA00022553"/>
    </source>
</evidence>
<dbReference type="PANTHER" id="PTHR44591">
    <property type="entry name" value="STRESS RESPONSE REGULATOR PROTEIN 1"/>
    <property type="match status" value="1"/>
</dbReference>
<feature type="domain" description="Response regulatory" evidence="3">
    <location>
        <begin position="4"/>
        <end position="118"/>
    </location>
</feature>
<dbReference type="PROSITE" id="PS50110">
    <property type="entry name" value="RESPONSE_REGULATORY"/>
    <property type="match status" value="1"/>
</dbReference>
<protein>
    <submittedName>
        <fullName evidence="4">Response regulator</fullName>
    </submittedName>
</protein>
<proteinExistence type="predicted"/>
<keyword evidence="5" id="KW-1185">Reference proteome</keyword>
<accession>A0ABV7A761</accession>
<organism evidence="4 5">
    <name type="scientific">Virgibacillus sediminis</name>
    <dbReference type="NCBI Taxonomy" id="202260"/>
    <lineage>
        <taxon>Bacteria</taxon>
        <taxon>Bacillati</taxon>
        <taxon>Bacillota</taxon>
        <taxon>Bacilli</taxon>
        <taxon>Bacillales</taxon>
        <taxon>Bacillaceae</taxon>
        <taxon>Virgibacillus</taxon>
    </lineage>
</organism>
<dbReference type="Gene3D" id="3.40.50.2300">
    <property type="match status" value="1"/>
</dbReference>
<evidence type="ECO:0000259" key="3">
    <source>
        <dbReference type="PROSITE" id="PS50110"/>
    </source>
</evidence>
<dbReference type="InterPro" id="IPR011006">
    <property type="entry name" value="CheY-like_superfamily"/>
</dbReference>
<dbReference type="InterPro" id="IPR001789">
    <property type="entry name" value="Sig_transdc_resp-reg_receiver"/>
</dbReference>